<reference evidence="1" key="2">
    <citation type="submission" date="2022-06" db="UniProtKB">
        <authorList>
            <consortium name="EnsemblMetazoa"/>
        </authorList>
    </citation>
    <scope>IDENTIFICATION</scope>
    <source>
        <strain evidence="1">PS312</strain>
    </source>
</reference>
<organism evidence="1 2">
    <name type="scientific">Pristionchus pacificus</name>
    <name type="common">Parasitic nematode worm</name>
    <dbReference type="NCBI Taxonomy" id="54126"/>
    <lineage>
        <taxon>Eukaryota</taxon>
        <taxon>Metazoa</taxon>
        <taxon>Ecdysozoa</taxon>
        <taxon>Nematoda</taxon>
        <taxon>Chromadorea</taxon>
        <taxon>Rhabditida</taxon>
        <taxon>Rhabditina</taxon>
        <taxon>Diplogasteromorpha</taxon>
        <taxon>Diplogasteroidea</taxon>
        <taxon>Neodiplogasteridae</taxon>
        <taxon>Pristionchus</taxon>
    </lineage>
</organism>
<accession>A0A8R1UEF5</accession>
<name>A0A2A6CUS5_PRIPA</name>
<keyword evidence="2" id="KW-1185">Reference proteome</keyword>
<evidence type="ECO:0000313" key="2">
    <source>
        <dbReference type="Proteomes" id="UP000005239"/>
    </source>
</evidence>
<reference evidence="2" key="1">
    <citation type="journal article" date="2008" name="Nat. Genet.">
        <title>The Pristionchus pacificus genome provides a unique perspective on nematode lifestyle and parasitism.</title>
        <authorList>
            <person name="Dieterich C."/>
            <person name="Clifton S.W."/>
            <person name="Schuster L.N."/>
            <person name="Chinwalla A."/>
            <person name="Delehaunty K."/>
            <person name="Dinkelacker I."/>
            <person name="Fulton L."/>
            <person name="Fulton R."/>
            <person name="Godfrey J."/>
            <person name="Minx P."/>
            <person name="Mitreva M."/>
            <person name="Roeseler W."/>
            <person name="Tian H."/>
            <person name="Witte H."/>
            <person name="Yang S.P."/>
            <person name="Wilson R.K."/>
            <person name="Sommer R.J."/>
        </authorList>
    </citation>
    <scope>NUCLEOTIDE SEQUENCE [LARGE SCALE GENOMIC DNA]</scope>
    <source>
        <strain evidence="2">PS312</strain>
    </source>
</reference>
<dbReference type="Proteomes" id="UP000005239">
    <property type="component" value="Unassembled WGS sequence"/>
</dbReference>
<sequence length="130" mass="15120">MPTSSNNRPSIRPITAYDELKLEVQLDEIHIELERAQAMRKREVHMKIDDPILAELIINMKKHMRSDFSTFPWSGLIHPRSEKLLRKIASLTLVVELIVESDTVEKENEGIFGRIAKHLESVVKTIRNFF</sequence>
<evidence type="ECO:0000313" key="1">
    <source>
        <dbReference type="EnsemblMetazoa" id="PPA20260.1"/>
    </source>
</evidence>
<accession>A0A2A6CUS5</accession>
<protein>
    <submittedName>
        <fullName evidence="1">Uncharacterized protein</fullName>
    </submittedName>
</protein>
<proteinExistence type="predicted"/>
<dbReference type="EnsemblMetazoa" id="PPA20260.1">
    <property type="protein sequence ID" value="PPA20260.1"/>
    <property type="gene ID" value="WBGene00109814"/>
</dbReference>
<dbReference type="AlphaFoldDB" id="A0A2A6CUS5"/>
<gene>
    <name evidence="1" type="primary">WBGene00109814</name>
</gene>